<evidence type="ECO:0000259" key="10">
    <source>
        <dbReference type="Pfam" id="PF07730"/>
    </source>
</evidence>
<dbReference type="GO" id="GO:0005524">
    <property type="term" value="F:ATP binding"/>
    <property type="evidence" value="ECO:0007669"/>
    <property type="project" value="UniProtKB-KW"/>
</dbReference>
<evidence type="ECO:0000256" key="6">
    <source>
        <dbReference type="ARBA" id="ARBA00022777"/>
    </source>
</evidence>
<evidence type="ECO:0000256" key="9">
    <source>
        <dbReference type="SAM" id="Phobius"/>
    </source>
</evidence>
<dbReference type="AlphaFoldDB" id="A0A1G7T5B4"/>
<dbReference type="Proteomes" id="UP000198972">
    <property type="component" value="Unassembled WGS sequence"/>
</dbReference>
<proteinExistence type="predicted"/>
<keyword evidence="3" id="KW-0597">Phosphoprotein</keyword>
<dbReference type="InterPro" id="IPR011712">
    <property type="entry name" value="Sig_transdc_His_kin_sub3_dim/P"/>
</dbReference>
<dbReference type="PANTHER" id="PTHR24421">
    <property type="entry name" value="NITRATE/NITRITE SENSOR PROTEIN NARX-RELATED"/>
    <property type="match status" value="1"/>
</dbReference>
<dbReference type="STRING" id="670482.SAMN04488542_13436"/>
<gene>
    <name evidence="11" type="ORF">SAMN04488542_13436</name>
</gene>
<dbReference type="Gene3D" id="3.30.565.10">
    <property type="entry name" value="Histidine kinase-like ATPase, C-terminal domain"/>
    <property type="match status" value="1"/>
</dbReference>
<dbReference type="SUPFAM" id="SSF55874">
    <property type="entry name" value="ATPase domain of HSP90 chaperone/DNA topoisomerase II/histidine kinase"/>
    <property type="match status" value="1"/>
</dbReference>
<dbReference type="InterPro" id="IPR036890">
    <property type="entry name" value="HATPase_C_sf"/>
</dbReference>
<keyword evidence="8" id="KW-0902">Two-component regulatory system</keyword>
<evidence type="ECO:0000256" key="8">
    <source>
        <dbReference type="ARBA" id="ARBA00023012"/>
    </source>
</evidence>
<evidence type="ECO:0000256" key="5">
    <source>
        <dbReference type="ARBA" id="ARBA00022741"/>
    </source>
</evidence>
<dbReference type="CDD" id="cd16917">
    <property type="entry name" value="HATPase_UhpB-NarQ-NarX-like"/>
    <property type="match status" value="1"/>
</dbReference>
<dbReference type="RefSeq" id="WP_091235415.1">
    <property type="nucleotide sequence ID" value="NZ_FNBG01000034.1"/>
</dbReference>
<organism evidence="11 12">
    <name type="scientific">Fontibacillus panacisegetis</name>
    <dbReference type="NCBI Taxonomy" id="670482"/>
    <lineage>
        <taxon>Bacteria</taxon>
        <taxon>Bacillati</taxon>
        <taxon>Bacillota</taxon>
        <taxon>Bacilli</taxon>
        <taxon>Bacillales</taxon>
        <taxon>Paenibacillaceae</taxon>
        <taxon>Fontibacillus</taxon>
    </lineage>
</organism>
<keyword evidence="6 11" id="KW-0418">Kinase</keyword>
<dbReference type="GO" id="GO:0016020">
    <property type="term" value="C:membrane"/>
    <property type="evidence" value="ECO:0007669"/>
    <property type="project" value="InterPro"/>
</dbReference>
<dbReference type="OrthoDB" id="199946at2"/>
<feature type="transmembrane region" description="Helical" evidence="9">
    <location>
        <begin position="6"/>
        <end position="25"/>
    </location>
</feature>
<keyword evidence="12" id="KW-1185">Reference proteome</keyword>
<keyword evidence="9" id="KW-0812">Transmembrane</keyword>
<keyword evidence="4" id="KW-0808">Transferase</keyword>
<protein>
    <recommendedName>
        <fullName evidence="2">histidine kinase</fullName>
        <ecNumber evidence="2">2.7.13.3</ecNumber>
    </recommendedName>
</protein>
<keyword evidence="9" id="KW-0472">Membrane</keyword>
<dbReference type="EMBL" id="FNBG01000034">
    <property type="protein sequence ID" value="SDG30513.1"/>
    <property type="molecule type" value="Genomic_DNA"/>
</dbReference>
<feature type="domain" description="Signal transduction histidine kinase subgroup 3 dimerisation and phosphoacceptor" evidence="10">
    <location>
        <begin position="184"/>
        <end position="249"/>
    </location>
</feature>
<evidence type="ECO:0000313" key="11">
    <source>
        <dbReference type="EMBL" id="SDG30513.1"/>
    </source>
</evidence>
<comment type="catalytic activity">
    <reaction evidence="1">
        <text>ATP + protein L-histidine = ADP + protein N-phospho-L-histidine.</text>
        <dbReference type="EC" id="2.7.13.3"/>
    </reaction>
</comment>
<name>A0A1G7T5B4_9BACL</name>
<evidence type="ECO:0000256" key="1">
    <source>
        <dbReference type="ARBA" id="ARBA00000085"/>
    </source>
</evidence>
<evidence type="ECO:0000256" key="4">
    <source>
        <dbReference type="ARBA" id="ARBA00022679"/>
    </source>
</evidence>
<evidence type="ECO:0000256" key="3">
    <source>
        <dbReference type="ARBA" id="ARBA00022553"/>
    </source>
</evidence>
<keyword evidence="5" id="KW-0547">Nucleotide-binding</keyword>
<keyword evidence="7" id="KW-0067">ATP-binding</keyword>
<evidence type="ECO:0000256" key="2">
    <source>
        <dbReference type="ARBA" id="ARBA00012438"/>
    </source>
</evidence>
<feature type="transmembrane region" description="Helical" evidence="9">
    <location>
        <begin position="86"/>
        <end position="112"/>
    </location>
</feature>
<reference evidence="11 12" key="1">
    <citation type="submission" date="2016-10" db="EMBL/GenBank/DDBJ databases">
        <authorList>
            <person name="de Groot N.N."/>
        </authorList>
    </citation>
    <scope>NUCLEOTIDE SEQUENCE [LARGE SCALE GENOMIC DNA]</scope>
    <source>
        <strain evidence="11 12">DSM 28129</strain>
    </source>
</reference>
<dbReference type="GO" id="GO:0046983">
    <property type="term" value="F:protein dimerization activity"/>
    <property type="evidence" value="ECO:0007669"/>
    <property type="project" value="InterPro"/>
</dbReference>
<feature type="transmembrane region" description="Helical" evidence="9">
    <location>
        <begin position="56"/>
        <end position="74"/>
    </location>
</feature>
<dbReference type="InterPro" id="IPR050482">
    <property type="entry name" value="Sensor_HK_TwoCompSys"/>
</dbReference>
<keyword evidence="9" id="KW-1133">Transmembrane helix</keyword>
<dbReference type="EC" id="2.7.13.3" evidence="2"/>
<dbReference type="Gene3D" id="1.20.5.1930">
    <property type="match status" value="1"/>
</dbReference>
<dbReference type="PANTHER" id="PTHR24421:SF10">
    <property type="entry name" value="NITRATE_NITRITE SENSOR PROTEIN NARQ"/>
    <property type="match status" value="1"/>
</dbReference>
<feature type="transmembrane region" description="Helical" evidence="9">
    <location>
        <begin position="118"/>
        <end position="138"/>
    </location>
</feature>
<dbReference type="GO" id="GO:0000155">
    <property type="term" value="F:phosphorelay sensor kinase activity"/>
    <property type="evidence" value="ECO:0007669"/>
    <property type="project" value="InterPro"/>
</dbReference>
<evidence type="ECO:0000313" key="12">
    <source>
        <dbReference type="Proteomes" id="UP000198972"/>
    </source>
</evidence>
<dbReference type="Pfam" id="PF07730">
    <property type="entry name" value="HisKA_3"/>
    <property type="match status" value="1"/>
</dbReference>
<evidence type="ECO:0000256" key="7">
    <source>
        <dbReference type="ARBA" id="ARBA00022840"/>
    </source>
</evidence>
<accession>A0A1G7T5B4</accession>
<sequence>MLRRKLSPMMYGMILIPYFAHIFVLKMSTSGIYLLHTLTYFSLIVLARFLKKNPPLIMLSIVQILYSAWICQTYSGLTNLAAVSPVFIYFLLPNTYSRFSILAFHLIVINFSLLHQDLTWIVVTNLLLLFISYFLHLLQQFASKQEHEQYLFDDIRKKNYELSETRNRLLLFTKQIEGAAQAEERSRISQQLHDDVGHRLIRSKMMMEAALQIFPNDQQRGMTMLQQIRDQLSAGLDEMRATVKRLKPASNDSGIQSLGQMLEEVGRETGIRTELTIEGNPCSLYPSQEMILYKNAREAVTNALKHGSPQTVTITFTYTGHEIKMSVSNDGDTPDHNIKQGSGQGITGMKERCSFAGGRLEINTAFPFTVTTVLPITKHQE</sequence>